<dbReference type="EMBL" id="JAOPGA020000486">
    <property type="protein sequence ID" value="KAL0478946.1"/>
    <property type="molecule type" value="Genomic_DNA"/>
</dbReference>
<evidence type="ECO:0000313" key="2">
    <source>
        <dbReference type="Proteomes" id="UP001431209"/>
    </source>
</evidence>
<name>A0AAW2YN79_9EUKA</name>
<evidence type="ECO:0000313" key="1">
    <source>
        <dbReference type="EMBL" id="KAL0478946.1"/>
    </source>
</evidence>
<protein>
    <recommendedName>
        <fullName evidence="3">Transcriptional regulator</fullName>
    </recommendedName>
</protein>
<dbReference type="Gene3D" id="2.30.110.10">
    <property type="entry name" value="Electron Transport, Fmn-binding Protein, Chain A"/>
    <property type="match status" value="1"/>
</dbReference>
<dbReference type="InterPro" id="IPR007396">
    <property type="entry name" value="TR_PAI2-type"/>
</dbReference>
<dbReference type="PANTHER" id="PTHR35802">
    <property type="entry name" value="PROTEASE SYNTHASE AND SPORULATION PROTEIN PAI 2"/>
    <property type="match status" value="1"/>
</dbReference>
<accession>A0AAW2YN79</accession>
<dbReference type="PANTHER" id="PTHR35802:SF1">
    <property type="entry name" value="PROTEASE SYNTHASE AND SPORULATION PROTEIN PAI 2"/>
    <property type="match status" value="1"/>
</dbReference>
<dbReference type="Proteomes" id="UP001431209">
    <property type="component" value="Unassembled WGS sequence"/>
</dbReference>
<proteinExistence type="predicted"/>
<evidence type="ECO:0008006" key="3">
    <source>
        <dbReference type="Google" id="ProtNLM"/>
    </source>
</evidence>
<dbReference type="PIRSF" id="PIRSF010372">
    <property type="entry name" value="PaiB"/>
    <property type="match status" value="1"/>
</dbReference>
<dbReference type="InterPro" id="IPR012349">
    <property type="entry name" value="Split_barrel_FMN-bd"/>
</dbReference>
<keyword evidence="2" id="KW-1185">Reference proteome</keyword>
<sequence>MVCLREDHKEVDSQKLHQFITQNPLGIITTAIASQEYPKIQSTHIPWVLDAKDDSNCYIRGHMARQNPHAKALILEASKNPGEKLEEEVVVLFQSPVNHYITPKFYTETKPSTGKVVPTWNYKTVEVRGFATVFYNSKDQKAKDFLSQQVEELSNQSESLIMGHNGEDGPEPWLVSDAPRNYIDILLKSIIGIEIKVTSIGGRFKMSQELSEGDRTGVVKGFESLNNEVGKRMAQSVQDACPHGK</sequence>
<dbReference type="AlphaFoldDB" id="A0AAW2YN79"/>
<dbReference type="Pfam" id="PF04299">
    <property type="entry name" value="FMN_bind_2"/>
    <property type="match status" value="1"/>
</dbReference>
<comment type="caution">
    <text evidence="1">The sequence shown here is derived from an EMBL/GenBank/DDBJ whole genome shotgun (WGS) entry which is preliminary data.</text>
</comment>
<reference evidence="1 2" key="1">
    <citation type="submission" date="2024-03" db="EMBL/GenBank/DDBJ databases">
        <title>The Acrasis kona genome and developmental transcriptomes reveal deep origins of eukaryotic multicellular pathways.</title>
        <authorList>
            <person name="Sheikh S."/>
            <person name="Fu C.-J."/>
            <person name="Brown M.W."/>
            <person name="Baldauf S.L."/>
        </authorList>
    </citation>
    <scope>NUCLEOTIDE SEQUENCE [LARGE SCALE GENOMIC DNA]</scope>
    <source>
        <strain evidence="1 2">ATCC MYA-3509</strain>
    </source>
</reference>
<gene>
    <name evidence="1" type="ORF">AKO1_010349</name>
</gene>
<organism evidence="1 2">
    <name type="scientific">Acrasis kona</name>
    <dbReference type="NCBI Taxonomy" id="1008807"/>
    <lineage>
        <taxon>Eukaryota</taxon>
        <taxon>Discoba</taxon>
        <taxon>Heterolobosea</taxon>
        <taxon>Tetramitia</taxon>
        <taxon>Eutetramitia</taxon>
        <taxon>Acrasidae</taxon>
        <taxon>Acrasis</taxon>
    </lineage>
</organism>
<dbReference type="SUPFAM" id="SSF50475">
    <property type="entry name" value="FMN-binding split barrel"/>
    <property type="match status" value="1"/>
</dbReference>